<comment type="caution">
    <text evidence="1">The sequence shown here is derived from an EMBL/GenBank/DDBJ whole genome shotgun (WGS) entry which is preliminary data.</text>
</comment>
<dbReference type="InterPro" id="IPR025935">
    <property type="entry name" value="AbiH"/>
</dbReference>
<accession>K1T8F5</accession>
<gene>
    <name evidence="1" type="ORF">OBE_07255</name>
</gene>
<dbReference type="EMBL" id="AJWZ01004989">
    <property type="protein sequence ID" value="EKC63834.1"/>
    <property type="molecule type" value="Genomic_DNA"/>
</dbReference>
<protein>
    <submittedName>
        <fullName evidence="1">Uncharacterized protein</fullName>
    </submittedName>
</protein>
<dbReference type="AlphaFoldDB" id="K1T8F5"/>
<feature type="non-terminal residue" evidence="1">
    <location>
        <position position="1"/>
    </location>
</feature>
<organism evidence="1">
    <name type="scientific">human gut metagenome</name>
    <dbReference type="NCBI Taxonomy" id="408170"/>
    <lineage>
        <taxon>unclassified sequences</taxon>
        <taxon>metagenomes</taxon>
        <taxon>organismal metagenomes</taxon>
    </lineage>
</organism>
<proteinExistence type="predicted"/>
<reference evidence="1" key="1">
    <citation type="journal article" date="2013" name="Environ. Microbiol.">
        <title>Microbiota from the distal guts of lean and obese adolescents exhibit partial functional redundancy besides clear differences in community structure.</title>
        <authorList>
            <person name="Ferrer M."/>
            <person name="Ruiz A."/>
            <person name="Lanza F."/>
            <person name="Haange S.B."/>
            <person name="Oberbach A."/>
            <person name="Till H."/>
            <person name="Bargiela R."/>
            <person name="Campoy C."/>
            <person name="Segura M.T."/>
            <person name="Richter M."/>
            <person name="von Bergen M."/>
            <person name="Seifert J."/>
            <person name="Suarez A."/>
        </authorList>
    </citation>
    <scope>NUCLEOTIDE SEQUENCE</scope>
</reference>
<evidence type="ECO:0000313" key="1">
    <source>
        <dbReference type="EMBL" id="EKC63834.1"/>
    </source>
</evidence>
<dbReference type="Pfam" id="PF14253">
    <property type="entry name" value="AbiH"/>
    <property type="match status" value="1"/>
</dbReference>
<name>K1T8F5_9ZZZZ</name>
<sequence length="73" mass="8782">VNQDFFKGLSNIERVIVYGHSFYEIDWPYMSEIVKQIGKNKPWIISYHEENDLIHIASFIKAHDLKNVKKFLW</sequence>